<sequence>MEGLRLDEARNDLAILASGLYGKPLPNQDGAPIRLVIPWKYGFKSAKSLSKIELVAEQPVNFWQATNSNEYGFYANVNPDVPHPRWSQSTERRIGEISRRATLPFNGYADQVASLYTGMDLAVNF</sequence>
<dbReference type="PANTHER" id="PTHR43032:SF3">
    <property type="entry name" value="PROTEIN-METHIONINE-SULFOXIDE REDUCTASE CATALYTIC SUBUNIT MSRP"/>
    <property type="match status" value="1"/>
</dbReference>
<gene>
    <name evidence="2" type="primary">msrP_2</name>
    <name evidence="2" type="ORF">SDC9_177348</name>
</gene>
<protein>
    <submittedName>
        <fullName evidence="2">Protein-methionine-sulfoxide reductase catalytic subunit MsrP</fullName>
        <ecNumber evidence="2">1.8.5.-</ecNumber>
    </submittedName>
</protein>
<dbReference type="GO" id="GO:0016491">
    <property type="term" value="F:oxidoreductase activity"/>
    <property type="evidence" value="ECO:0007669"/>
    <property type="project" value="UniProtKB-KW"/>
</dbReference>
<dbReference type="SUPFAM" id="SSF56524">
    <property type="entry name" value="Oxidoreductase molybdopterin-binding domain"/>
    <property type="match status" value="1"/>
</dbReference>
<feature type="domain" description="Oxidoreductase molybdopterin-binding" evidence="1">
    <location>
        <begin position="3"/>
        <end position="63"/>
    </location>
</feature>
<dbReference type="Pfam" id="PF00174">
    <property type="entry name" value="Oxidored_molyb"/>
    <property type="match status" value="1"/>
</dbReference>
<evidence type="ECO:0000313" key="2">
    <source>
        <dbReference type="EMBL" id="MPN29894.1"/>
    </source>
</evidence>
<organism evidence="2">
    <name type="scientific">bioreactor metagenome</name>
    <dbReference type="NCBI Taxonomy" id="1076179"/>
    <lineage>
        <taxon>unclassified sequences</taxon>
        <taxon>metagenomes</taxon>
        <taxon>ecological metagenomes</taxon>
    </lineage>
</organism>
<accession>A0A645H0Q3</accession>
<dbReference type="NCBIfam" id="NF003767">
    <property type="entry name" value="PRK05363.1"/>
    <property type="match status" value="1"/>
</dbReference>
<dbReference type="EC" id="1.8.5.-" evidence="2"/>
<comment type="caution">
    <text evidence="2">The sequence shown here is derived from an EMBL/GenBank/DDBJ whole genome shotgun (WGS) entry which is preliminary data.</text>
</comment>
<dbReference type="Gene3D" id="3.90.420.10">
    <property type="entry name" value="Oxidoreductase, molybdopterin-binding domain"/>
    <property type="match status" value="1"/>
</dbReference>
<dbReference type="InterPro" id="IPR036374">
    <property type="entry name" value="OxRdtase_Mopterin-bd_sf"/>
</dbReference>
<dbReference type="PANTHER" id="PTHR43032">
    <property type="entry name" value="PROTEIN-METHIONINE-SULFOXIDE REDUCTASE"/>
    <property type="match status" value="1"/>
</dbReference>
<name>A0A645H0Q3_9ZZZZ</name>
<keyword evidence="2" id="KW-0560">Oxidoreductase</keyword>
<dbReference type="AlphaFoldDB" id="A0A645H0Q3"/>
<proteinExistence type="predicted"/>
<reference evidence="2" key="1">
    <citation type="submission" date="2019-08" db="EMBL/GenBank/DDBJ databases">
        <authorList>
            <person name="Kucharzyk K."/>
            <person name="Murdoch R.W."/>
            <person name="Higgins S."/>
            <person name="Loffler F."/>
        </authorList>
    </citation>
    <scope>NUCLEOTIDE SEQUENCE</scope>
</reference>
<evidence type="ECO:0000259" key="1">
    <source>
        <dbReference type="Pfam" id="PF00174"/>
    </source>
</evidence>
<dbReference type="InterPro" id="IPR000572">
    <property type="entry name" value="OxRdtase_Mopterin-bd_dom"/>
</dbReference>
<dbReference type="EMBL" id="VSSQ01080788">
    <property type="protein sequence ID" value="MPN29894.1"/>
    <property type="molecule type" value="Genomic_DNA"/>
</dbReference>